<evidence type="ECO:0000256" key="6">
    <source>
        <dbReference type="SAM" id="Phobius"/>
    </source>
</evidence>
<evidence type="ECO:0000259" key="7">
    <source>
        <dbReference type="Pfam" id="PF04138"/>
    </source>
</evidence>
<dbReference type="PANTHER" id="PTHR38459">
    <property type="entry name" value="PROPHAGE BACTOPRENOL-LINKED GLUCOSE TRANSLOCASE HOMOLOG"/>
    <property type="match status" value="1"/>
</dbReference>
<organism evidence="8 9">
    <name type="scientific">Aeromicrobium choanae</name>
    <dbReference type="NCBI Taxonomy" id="1736691"/>
    <lineage>
        <taxon>Bacteria</taxon>
        <taxon>Bacillati</taxon>
        <taxon>Actinomycetota</taxon>
        <taxon>Actinomycetes</taxon>
        <taxon>Propionibacteriales</taxon>
        <taxon>Nocardioidaceae</taxon>
        <taxon>Aeromicrobium</taxon>
    </lineage>
</organism>
<dbReference type="GO" id="GO:0005886">
    <property type="term" value="C:plasma membrane"/>
    <property type="evidence" value="ECO:0007669"/>
    <property type="project" value="TreeGrafter"/>
</dbReference>
<feature type="transmembrane region" description="Helical" evidence="6">
    <location>
        <begin position="34"/>
        <end position="52"/>
    </location>
</feature>
<keyword evidence="3 6" id="KW-0812">Transmembrane</keyword>
<evidence type="ECO:0000313" key="8">
    <source>
        <dbReference type="EMBL" id="SKB06483.1"/>
    </source>
</evidence>
<gene>
    <name evidence="8" type="ORF">SAMN06295964_1330</name>
</gene>
<evidence type="ECO:0000256" key="2">
    <source>
        <dbReference type="ARBA" id="ARBA00009399"/>
    </source>
</evidence>
<dbReference type="STRING" id="1736691.SAMN06295964_1330"/>
<evidence type="ECO:0000313" key="9">
    <source>
        <dbReference type="Proteomes" id="UP000191040"/>
    </source>
</evidence>
<evidence type="ECO:0000256" key="3">
    <source>
        <dbReference type="ARBA" id="ARBA00022692"/>
    </source>
</evidence>
<proteinExistence type="inferred from homology"/>
<dbReference type="Pfam" id="PF04138">
    <property type="entry name" value="GtrA_DPMS_TM"/>
    <property type="match status" value="1"/>
</dbReference>
<dbReference type="GO" id="GO:0000271">
    <property type="term" value="P:polysaccharide biosynthetic process"/>
    <property type="evidence" value="ECO:0007669"/>
    <property type="project" value="InterPro"/>
</dbReference>
<evidence type="ECO:0000256" key="4">
    <source>
        <dbReference type="ARBA" id="ARBA00022989"/>
    </source>
</evidence>
<protein>
    <submittedName>
        <fullName evidence="8">Putative flippase GtrA (Transmembrane translocase of bactoprenol-linked glucose)</fullName>
    </submittedName>
</protein>
<dbReference type="OrthoDB" id="2082501at2"/>
<dbReference type="EMBL" id="LT796768">
    <property type="protein sequence ID" value="SKB06483.1"/>
    <property type="molecule type" value="Genomic_DNA"/>
</dbReference>
<feature type="transmembrane region" description="Helical" evidence="6">
    <location>
        <begin position="72"/>
        <end position="91"/>
    </location>
</feature>
<keyword evidence="5 6" id="KW-0472">Membrane</keyword>
<feature type="transmembrane region" description="Helical" evidence="6">
    <location>
        <begin position="7"/>
        <end position="28"/>
    </location>
</feature>
<dbReference type="AlphaFoldDB" id="A0A1T4YXV9"/>
<comment type="subcellular location">
    <subcellularLocation>
        <location evidence="1">Membrane</location>
        <topology evidence="1">Multi-pass membrane protein</topology>
    </subcellularLocation>
</comment>
<dbReference type="InterPro" id="IPR051401">
    <property type="entry name" value="GtrA_CellWall_Glycosyl"/>
</dbReference>
<evidence type="ECO:0000256" key="5">
    <source>
        <dbReference type="ARBA" id="ARBA00023136"/>
    </source>
</evidence>
<keyword evidence="4 6" id="KW-1133">Transmembrane helix</keyword>
<dbReference type="InterPro" id="IPR007267">
    <property type="entry name" value="GtrA_DPMS_TM"/>
</dbReference>
<feature type="transmembrane region" description="Helical" evidence="6">
    <location>
        <begin position="97"/>
        <end position="116"/>
    </location>
</feature>
<evidence type="ECO:0000256" key="1">
    <source>
        <dbReference type="ARBA" id="ARBA00004141"/>
    </source>
</evidence>
<accession>A0A1T4YXV9</accession>
<dbReference type="RefSeq" id="WP_078699422.1">
    <property type="nucleotide sequence ID" value="NZ_LT796768.1"/>
</dbReference>
<dbReference type="Proteomes" id="UP000191040">
    <property type="component" value="Chromosome I"/>
</dbReference>
<sequence>MSSSAARYLVVGLLSYLIDVGILAAAWHLLDLPLWLATSLGFWTSFVANFLLSRHWTFESSRQPSGGQLARYVSLVAVNYVVTLVAVTVLHEAGLKVIVARTVVLALLTATTYLLYRRWVFTDRTHDHD</sequence>
<comment type="similarity">
    <text evidence="2">Belongs to the GtrA family.</text>
</comment>
<feature type="domain" description="GtrA/DPMS transmembrane" evidence="7">
    <location>
        <begin position="7"/>
        <end position="121"/>
    </location>
</feature>
<reference evidence="9" key="1">
    <citation type="submission" date="2017-02" db="EMBL/GenBank/DDBJ databases">
        <authorList>
            <person name="Varghese N."/>
            <person name="Submissions S."/>
        </authorList>
    </citation>
    <scope>NUCLEOTIDE SEQUENCE [LARGE SCALE GENOMIC DNA]</scope>
    <source>
        <strain evidence="9">9H-4</strain>
    </source>
</reference>
<name>A0A1T4YXV9_9ACTN</name>
<keyword evidence="9" id="KW-1185">Reference proteome</keyword>
<dbReference type="PANTHER" id="PTHR38459:SF1">
    <property type="entry name" value="PROPHAGE BACTOPRENOL-LINKED GLUCOSE TRANSLOCASE HOMOLOG"/>
    <property type="match status" value="1"/>
</dbReference>